<evidence type="ECO:0000259" key="5">
    <source>
        <dbReference type="Pfam" id="PF02668"/>
    </source>
</evidence>
<dbReference type="RefSeq" id="WP_193901724.1">
    <property type="nucleotide sequence ID" value="NZ_JADDUM010000094.1"/>
</dbReference>
<feature type="domain" description="TauD/TfdA-like" evidence="5">
    <location>
        <begin position="207"/>
        <end position="495"/>
    </location>
</feature>
<dbReference type="Pfam" id="PF00668">
    <property type="entry name" value="Condensation"/>
    <property type="match status" value="1"/>
</dbReference>
<evidence type="ECO:0000256" key="2">
    <source>
        <dbReference type="ARBA" id="ARBA00023002"/>
    </source>
</evidence>
<dbReference type="InterPro" id="IPR042098">
    <property type="entry name" value="TauD-like_sf"/>
</dbReference>
<keyword evidence="3" id="KW-0045">Antibiotic biosynthesis</keyword>
<dbReference type="Gene3D" id="3.30.559.30">
    <property type="entry name" value="Nonribosomal peptide synthetase, condensation domain"/>
    <property type="match status" value="1"/>
</dbReference>
<name>A0ABR9SSP3_9PSED</name>
<evidence type="ECO:0000259" key="4">
    <source>
        <dbReference type="Pfam" id="PF00668"/>
    </source>
</evidence>
<keyword evidence="6" id="KW-0223">Dioxygenase</keyword>
<reference evidence="6 7" key="1">
    <citation type="submission" date="2020-10" db="EMBL/GenBank/DDBJ databases">
        <title>The draft genomes of Cyclamen pathogen Pseudomonas sp.</title>
        <authorList>
            <person name="Fujikawa T."/>
            <person name="Sawada H."/>
        </authorList>
    </citation>
    <scope>NUCLEOTIDE SEQUENCE [LARGE SCALE GENOMIC DNA]</scope>
    <source>
        <strain evidence="6 7">MAFF 301449</strain>
    </source>
</reference>
<dbReference type="SUPFAM" id="SSF51197">
    <property type="entry name" value="Clavaminate synthase-like"/>
    <property type="match status" value="1"/>
</dbReference>
<dbReference type="GO" id="GO:0051213">
    <property type="term" value="F:dioxygenase activity"/>
    <property type="evidence" value="ECO:0007669"/>
    <property type="project" value="UniProtKB-KW"/>
</dbReference>
<evidence type="ECO:0000313" key="7">
    <source>
        <dbReference type="Proteomes" id="UP000613075"/>
    </source>
</evidence>
<dbReference type="Gene3D" id="3.60.130.10">
    <property type="entry name" value="Clavaminate synthase-like"/>
    <property type="match status" value="1"/>
</dbReference>
<comment type="caution">
    <text evidence="6">The sequence shown here is derived from an EMBL/GenBank/DDBJ whole genome shotgun (WGS) entry which is preliminary data.</text>
</comment>
<proteinExistence type="predicted"/>
<dbReference type="PANTHER" id="PTHR10696:SF56">
    <property type="entry name" value="TAUD_TFDA-LIKE DOMAIN-CONTAINING PROTEIN"/>
    <property type="match status" value="1"/>
</dbReference>
<organism evidence="6 7">
    <name type="scientific">Pseudomonas cyclaminis</name>
    <dbReference type="NCBI Taxonomy" id="2781239"/>
    <lineage>
        <taxon>Bacteria</taxon>
        <taxon>Pseudomonadati</taxon>
        <taxon>Pseudomonadota</taxon>
        <taxon>Gammaproteobacteria</taxon>
        <taxon>Pseudomonadales</taxon>
        <taxon>Pseudomonadaceae</taxon>
        <taxon>Pseudomonas</taxon>
    </lineage>
</organism>
<accession>A0ABR9SSP3</accession>
<sequence length="518" mass="58394">MNILPLRSTFAPLQPFSAFLATTQGTALDAFDHQDLPFDMIVEASPRPRQRGFNPLVQVLFVMNNLPVQGGQMDGIEVEVLPTRGGYSKFDMALFIDEDAGGLHGTWQYASDLFEQQRIESFVNAWTGILEQIVCDPNIQLGDITMPSNTVEHATTPVPPAIKADKLGKFLKKSQSRTDKPAGALMRESLLVPGQDFPLLMEPTDPGLDLVAWIKDNRALVEEKLARHAGVLFRGFALRDIHDFEAFAEAVQPGLYGQYGDLPKKEGGKNTYRSTPYPEKKMILFHNESSHQDRWPRKQLFFCEQPSPIGGATPVVDCRQMYLKLPATIRERFEDKGLLYVRTFADKLDVSWQHFFKTDVRADVEARCRAAGIAWTWLDNDELQIRTPCPAIIRHPVTGEKTFFNQVQLHHIFCLDPDVREDLLALFGEQRMPRHVYYGDGSPIEDEVMALVGELYEACAVRFDWHKGDVILLDNMLAAHARDPFEGPRKIVVAMGEMIERSALNVAHSETEKEEAGA</sequence>
<gene>
    <name evidence="6" type="ORF">IQK56_13300</name>
</gene>
<dbReference type="Pfam" id="PF02668">
    <property type="entry name" value="TauD"/>
    <property type="match status" value="1"/>
</dbReference>
<keyword evidence="2" id="KW-0560">Oxidoreductase</keyword>
<evidence type="ECO:0000256" key="3">
    <source>
        <dbReference type="ARBA" id="ARBA00023194"/>
    </source>
</evidence>
<dbReference type="SUPFAM" id="SSF52777">
    <property type="entry name" value="CoA-dependent acyltransferases"/>
    <property type="match status" value="1"/>
</dbReference>
<comment type="cofactor">
    <cofactor evidence="1">
        <name>Fe(2+)</name>
        <dbReference type="ChEBI" id="CHEBI:29033"/>
    </cofactor>
</comment>
<evidence type="ECO:0000256" key="1">
    <source>
        <dbReference type="ARBA" id="ARBA00001954"/>
    </source>
</evidence>
<dbReference type="Gene3D" id="3.30.559.10">
    <property type="entry name" value="Chloramphenicol acetyltransferase-like domain"/>
    <property type="match status" value="1"/>
</dbReference>
<dbReference type="EMBL" id="JADDUM010000094">
    <property type="protein sequence ID" value="MBE8591832.1"/>
    <property type="molecule type" value="Genomic_DNA"/>
</dbReference>
<dbReference type="Proteomes" id="UP000613075">
    <property type="component" value="Unassembled WGS sequence"/>
</dbReference>
<dbReference type="PANTHER" id="PTHR10696">
    <property type="entry name" value="GAMMA-BUTYROBETAINE HYDROXYLASE-RELATED"/>
    <property type="match status" value="1"/>
</dbReference>
<feature type="domain" description="Condensation" evidence="4">
    <location>
        <begin position="2"/>
        <end position="150"/>
    </location>
</feature>
<dbReference type="InterPro" id="IPR001242">
    <property type="entry name" value="Condensation_dom"/>
</dbReference>
<dbReference type="InterPro" id="IPR050411">
    <property type="entry name" value="AlphaKG_dependent_hydroxylases"/>
</dbReference>
<dbReference type="InterPro" id="IPR023213">
    <property type="entry name" value="CAT-like_dom_sf"/>
</dbReference>
<dbReference type="InterPro" id="IPR003819">
    <property type="entry name" value="TauD/TfdA-like"/>
</dbReference>
<protein>
    <submittedName>
        <fullName evidence="6">TauD/TfdA family dioxygenase</fullName>
    </submittedName>
</protein>
<evidence type="ECO:0000313" key="6">
    <source>
        <dbReference type="EMBL" id="MBE8591832.1"/>
    </source>
</evidence>
<keyword evidence="7" id="KW-1185">Reference proteome</keyword>